<dbReference type="InterPro" id="IPR036866">
    <property type="entry name" value="RibonucZ/Hydroxyglut_hydro"/>
</dbReference>
<dbReference type="PANTHER" id="PTHR23131:SF0">
    <property type="entry name" value="ENDORIBONUCLEASE LACTB2"/>
    <property type="match status" value="1"/>
</dbReference>
<dbReference type="Proteomes" id="UP000642910">
    <property type="component" value="Unassembled WGS sequence"/>
</dbReference>
<dbReference type="Gene3D" id="1.10.10.10">
    <property type="entry name" value="Winged helix-like DNA-binding domain superfamily/Winged helix DNA-binding domain"/>
    <property type="match status" value="1"/>
</dbReference>
<dbReference type="SMART" id="SM00849">
    <property type="entry name" value="Lactamase_B"/>
    <property type="match status" value="1"/>
</dbReference>
<name>A0ABS0F6C1_9BACL</name>
<evidence type="ECO:0000259" key="1">
    <source>
        <dbReference type="SMART" id="SM00849"/>
    </source>
</evidence>
<keyword evidence="3" id="KW-1185">Reference proteome</keyword>
<dbReference type="InterPro" id="IPR001279">
    <property type="entry name" value="Metallo-B-lactamas"/>
</dbReference>
<dbReference type="EMBL" id="JADPKZ010000047">
    <property type="protein sequence ID" value="MBF8378812.1"/>
    <property type="molecule type" value="Genomic_DNA"/>
</dbReference>
<dbReference type="InterPro" id="IPR036388">
    <property type="entry name" value="WH-like_DNA-bd_sf"/>
</dbReference>
<evidence type="ECO:0000313" key="2">
    <source>
        <dbReference type="EMBL" id="MBF8378812.1"/>
    </source>
</evidence>
<dbReference type="Pfam" id="PF17778">
    <property type="entry name" value="WHD_BLACT"/>
    <property type="match status" value="1"/>
</dbReference>
<dbReference type="InterPro" id="IPR041516">
    <property type="entry name" value="LACTB2_WH"/>
</dbReference>
<protein>
    <submittedName>
        <fullName evidence="2">MBL fold metallo-hydrolase</fullName>
    </submittedName>
</protein>
<dbReference type="Pfam" id="PF00753">
    <property type="entry name" value="Lactamase_B"/>
    <property type="match status" value="1"/>
</dbReference>
<gene>
    <name evidence="2" type="ORF">IW967_13220</name>
</gene>
<dbReference type="InterPro" id="IPR050662">
    <property type="entry name" value="Sec-metab_biosynth-thioest"/>
</dbReference>
<dbReference type="SUPFAM" id="SSF56281">
    <property type="entry name" value="Metallo-hydrolase/oxidoreductase"/>
    <property type="match status" value="1"/>
</dbReference>
<proteinExistence type="predicted"/>
<evidence type="ECO:0000313" key="3">
    <source>
        <dbReference type="Proteomes" id="UP000642910"/>
    </source>
</evidence>
<accession>A0ABS0F6C1</accession>
<reference evidence="2 3" key="1">
    <citation type="submission" date="2020-11" db="EMBL/GenBank/DDBJ databases">
        <title>Genomic insight of Alicyclobacillus mali FL 18 reveals a new arsenic-resistant strain, with potential in environmental biotechnology.</title>
        <authorList>
            <person name="Fiorentino G."/>
            <person name="Gallo G."/>
            <person name="Aulitto M."/>
        </authorList>
    </citation>
    <scope>NUCLEOTIDE SEQUENCE [LARGE SCALE GENOMIC DNA]</scope>
    <source>
        <strain evidence="2 3">FL 18</strain>
    </source>
</reference>
<sequence length="286" mass="31546">MANAGPWEAVLPGVWRMTVPYPNVLPYGTVNLYVIQDGGEAVIVDGGATGTHLDLLVEGLRAMGVRRVQGLIATHYHVDHTAGVPHLRARLECVAFMHPMDVRAFDDKFPDVAGTFQKCPDLLRAGQRVVHVIHQPGHTHGHLHLWLPDARALFVGDHLVEAGSVWIGPPDGHMRDYYRALDAVMTSDAEVALPGHGPAILRPQLAAGRLRERRQMREEQILAILADGPKTLAELTAALYTDTDPKALPFARHTVMAHLERLEEQGAVRRAMSAADWMMRYASTEE</sequence>
<dbReference type="Gene3D" id="3.60.15.10">
    <property type="entry name" value="Ribonuclease Z/Hydroxyacylglutathione hydrolase-like"/>
    <property type="match status" value="1"/>
</dbReference>
<dbReference type="PANTHER" id="PTHR23131">
    <property type="entry name" value="ENDORIBONUCLEASE LACTB2"/>
    <property type="match status" value="1"/>
</dbReference>
<comment type="caution">
    <text evidence="2">The sequence shown here is derived from an EMBL/GenBank/DDBJ whole genome shotgun (WGS) entry which is preliminary data.</text>
</comment>
<organism evidence="2 3">
    <name type="scientific">Alicyclobacillus mali</name>
    <name type="common">ex Roth et al. 2021</name>
    <dbReference type="NCBI Taxonomy" id="1123961"/>
    <lineage>
        <taxon>Bacteria</taxon>
        <taxon>Bacillati</taxon>
        <taxon>Bacillota</taxon>
        <taxon>Bacilli</taxon>
        <taxon>Bacillales</taxon>
        <taxon>Alicyclobacillaceae</taxon>
        <taxon>Alicyclobacillus</taxon>
    </lineage>
</organism>
<feature type="domain" description="Metallo-beta-lactamase" evidence="1">
    <location>
        <begin position="29"/>
        <end position="196"/>
    </location>
</feature>